<protein>
    <submittedName>
        <fullName evidence="1">Uncharacterized protein</fullName>
    </submittedName>
</protein>
<accession>A0A4U6XN28</accession>
<dbReference type="EMBL" id="PJEX01000050">
    <property type="protein sequence ID" value="TKW57117.1"/>
    <property type="molecule type" value="Genomic_DNA"/>
</dbReference>
<gene>
    <name evidence="1" type="ORF">CTA1_7977</name>
</gene>
<comment type="caution">
    <text evidence="1">The sequence shown here is derived from an EMBL/GenBank/DDBJ whole genome shotgun (WGS) entry which is preliminary data.</text>
</comment>
<evidence type="ECO:0000313" key="2">
    <source>
        <dbReference type="Proteomes" id="UP000310108"/>
    </source>
</evidence>
<proteinExistence type="predicted"/>
<organism evidence="1 2">
    <name type="scientific">Colletotrichum tanaceti</name>
    <dbReference type="NCBI Taxonomy" id="1306861"/>
    <lineage>
        <taxon>Eukaryota</taxon>
        <taxon>Fungi</taxon>
        <taxon>Dikarya</taxon>
        <taxon>Ascomycota</taxon>
        <taxon>Pezizomycotina</taxon>
        <taxon>Sordariomycetes</taxon>
        <taxon>Hypocreomycetidae</taxon>
        <taxon>Glomerellales</taxon>
        <taxon>Glomerellaceae</taxon>
        <taxon>Colletotrichum</taxon>
        <taxon>Colletotrichum destructivum species complex</taxon>
    </lineage>
</organism>
<keyword evidence="2" id="KW-1185">Reference proteome</keyword>
<dbReference type="Proteomes" id="UP000310108">
    <property type="component" value="Unassembled WGS sequence"/>
</dbReference>
<sequence>MIVRAVAVRPSVNFGQYAVSYVIFRDEKIKALARSEFGSGVKKHTITPHDWDSWSKYKPSWAFKTVEKIVWPMKIEEVHVSVQKGGDSVTRFKLAKAPPADFDPVRDLFIPPPQPRFEGFQVAPAA</sequence>
<reference evidence="1 2" key="1">
    <citation type="journal article" date="2019" name="PLoS ONE">
        <title>Comparative genome analysis indicates high evolutionary potential of pathogenicity genes in Colletotrichum tanaceti.</title>
        <authorList>
            <person name="Lelwala R.V."/>
            <person name="Korhonen P.K."/>
            <person name="Young N.D."/>
            <person name="Scott J.B."/>
            <person name="Ades P.A."/>
            <person name="Gasser R.B."/>
            <person name="Taylor P.W.J."/>
        </authorList>
    </citation>
    <scope>NUCLEOTIDE SEQUENCE [LARGE SCALE GENOMIC DNA]</scope>
    <source>
        <strain evidence="1">BRIP57314</strain>
    </source>
</reference>
<evidence type="ECO:0000313" key="1">
    <source>
        <dbReference type="EMBL" id="TKW57117.1"/>
    </source>
</evidence>
<name>A0A4U6XN28_9PEZI</name>
<dbReference type="AlphaFoldDB" id="A0A4U6XN28"/>